<sequence>MRPQCAIVLAAAIALADTDISAATHVKPSQGGNASTNRLLRSETSATSADVDGEERGWSSIFSGSRSSKGEVLGITAEESYKQIIEFFKTHTADNNLENFLTKHFDEWTKMVAKHGEDYRYDYPRAPMPYDAVLVKYGLKNIMNVVSPKHDLGKVLMYTWSSENYSFEDVKYLGEQNVKKSKALRWAKAYKFFFPAKCKEENKSR</sequence>
<proteinExistence type="predicted"/>
<feature type="signal peptide" evidence="2">
    <location>
        <begin position="1"/>
        <end position="23"/>
    </location>
</feature>
<dbReference type="AlphaFoldDB" id="A0A3M6V9C9"/>
<accession>A0A3M6V9C9</accession>
<evidence type="ECO:0000313" key="6">
    <source>
        <dbReference type="Proteomes" id="UP000286097"/>
    </source>
</evidence>
<dbReference type="EMBL" id="QKXF01000445">
    <property type="protein sequence ID" value="RQM11273.1"/>
    <property type="molecule type" value="Genomic_DNA"/>
</dbReference>
<dbReference type="Proteomes" id="UP000286097">
    <property type="component" value="Unassembled WGS sequence"/>
</dbReference>
<feature type="compositionally biased region" description="Polar residues" evidence="1">
    <location>
        <begin position="30"/>
        <end position="48"/>
    </location>
</feature>
<reference evidence="5 6" key="1">
    <citation type="submission" date="2018-06" db="EMBL/GenBank/DDBJ databases">
        <title>Comparative genomics of downy mildews reveals potential adaptations to biotrophy.</title>
        <authorList>
            <person name="Fletcher K."/>
            <person name="Klosterman S.J."/>
            <person name="Derevnina L."/>
            <person name="Martin F."/>
            <person name="Koike S."/>
            <person name="Reyes Chin-Wo S."/>
            <person name="Mou B."/>
            <person name="Michelmore R."/>
        </authorList>
    </citation>
    <scope>NUCLEOTIDE SEQUENCE [LARGE SCALE GENOMIC DNA]</scope>
    <source>
        <strain evidence="4 6">R13</strain>
        <strain evidence="3 5">R14</strain>
    </source>
</reference>
<gene>
    <name evidence="4" type="ORF">DD237_007981</name>
    <name evidence="3" type="ORF">DD238_007763</name>
</gene>
<dbReference type="VEuPathDB" id="FungiDB:DD237_007981"/>
<evidence type="ECO:0000256" key="1">
    <source>
        <dbReference type="SAM" id="MobiDB-lite"/>
    </source>
</evidence>
<feature type="region of interest" description="Disordered" evidence="1">
    <location>
        <begin position="25"/>
        <end position="52"/>
    </location>
</feature>
<feature type="chain" id="PRO_5036085713" description="RxLR effector protein" evidence="2">
    <location>
        <begin position="24"/>
        <end position="205"/>
    </location>
</feature>
<dbReference type="EMBL" id="QLLG01000542">
    <property type="protein sequence ID" value="RMX62653.1"/>
    <property type="molecule type" value="Genomic_DNA"/>
</dbReference>
<dbReference type="Proteomes" id="UP000282087">
    <property type="component" value="Unassembled WGS sequence"/>
</dbReference>
<comment type="caution">
    <text evidence="3">The sequence shown here is derived from an EMBL/GenBank/DDBJ whole genome shotgun (WGS) entry which is preliminary data.</text>
</comment>
<protein>
    <recommendedName>
        <fullName evidence="7">RxLR effector protein</fullName>
    </recommendedName>
</protein>
<evidence type="ECO:0000256" key="2">
    <source>
        <dbReference type="SAM" id="SignalP"/>
    </source>
</evidence>
<evidence type="ECO:0008006" key="7">
    <source>
        <dbReference type="Google" id="ProtNLM"/>
    </source>
</evidence>
<evidence type="ECO:0000313" key="3">
    <source>
        <dbReference type="EMBL" id="RMX62653.1"/>
    </source>
</evidence>
<keyword evidence="5" id="KW-1185">Reference proteome</keyword>
<name>A0A3M6V9C9_9STRA</name>
<evidence type="ECO:0000313" key="4">
    <source>
        <dbReference type="EMBL" id="RQM11273.1"/>
    </source>
</evidence>
<evidence type="ECO:0000313" key="5">
    <source>
        <dbReference type="Proteomes" id="UP000282087"/>
    </source>
</evidence>
<organism evidence="3 5">
    <name type="scientific">Peronospora effusa</name>
    <dbReference type="NCBI Taxonomy" id="542832"/>
    <lineage>
        <taxon>Eukaryota</taxon>
        <taxon>Sar</taxon>
        <taxon>Stramenopiles</taxon>
        <taxon>Oomycota</taxon>
        <taxon>Peronosporomycetes</taxon>
        <taxon>Peronosporales</taxon>
        <taxon>Peronosporaceae</taxon>
        <taxon>Peronospora</taxon>
    </lineage>
</organism>
<keyword evidence="2" id="KW-0732">Signal</keyword>